<evidence type="ECO:0000256" key="5">
    <source>
        <dbReference type="ARBA" id="ARBA00022741"/>
    </source>
</evidence>
<evidence type="ECO:0000256" key="7">
    <source>
        <dbReference type="ARBA" id="ARBA00023136"/>
    </source>
</evidence>
<keyword evidence="7" id="KW-0472">Membrane</keyword>
<evidence type="ECO:0000256" key="6">
    <source>
        <dbReference type="ARBA" id="ARBA00022840"/>
    </source>
</evidence>
<evidence type="ECO:0000256" key="4">
    <source>
        <dbReference type="ARBA" id="ARBA00022475"/>
    </source>
</evidence>
<dbReference type="GO" id="GO:0016887">
    <property type="term" value="F:ATP hydrolysis activity"/>
    <property type="evidence" value="ECO:0007669"/>
    <property type="project" value="InterPro"/>
</dbReference>
<keyword evidence="6 11" id="KW-0067">ATP-binding</keyword>
<dbReference type="NCBIfam" id="NF008453">
    <property type="entry name" value="PRK11308.1"/>
    <property type="match status" value="2"/>
</dbReference>
<dbReference type="GO" id="GO:0015833">
    <property type="term" value="P:peptide transport"/>
    <property type="evidence" value="ECO:0007669"/>
    <property type="project" value="InterPro"/>
</dbReference>
<comment type="subcellular location">
    <subcellularLocation>
        <location evidence="1">Cell inner membrane</location>
        <topology evidence="1">Peripheral membrane protein</topology>
    </subcellularLocation>
</comment>
<dbReference type="InterPro" id="IPR050388">
    <property type="entry name" value="ABC_Ni/Peptide_Import"/>
</dbReference>
<dbReference type="InterPro" id="IPR013563">
    <property type="entry name" value="Oligopep_ABC_C"/>
</dbReference>
<comment type="similarity">
    <text evidence="2">Belongs to the ABC transporter superfamily.</text>
</comment>
<dbReference type="Gene3D" id="3.40.50.300">
    <property type="entry name" value="P-loop containing nucleotide triphosphate hydrolases"/>
    <property type="match status" value="2"/>
</dbReference>
<name>A0A421DQJ2_9GAMM</name>
<dbReference type="Pfam" id="PF08352">
    <property type="entry name" value="oligo_HPY"/>
    <property type="match status" value="2"/>
</dbReference>
<dbReference type="SMART" id="SM00382">
    <property type="entry name" value="AAA"/>
    <property type="match status" value="2"/>
</dbReference>
<dbReference type="FunFam" id="3.40.50.300:FF:000016">
    <property type="entry name" value="Oligopeptide ABC transporter ATP-binding component"/>
    <property type="match status" value="2"/>
</dbReference>
<accession>A0A421DQJ2</accession>
<dbReference type="EMBL" id="MJLZ01000010">
    <property type="protein sequence ID" value="RLM25904.1"/>
    <property type="molecule type" value="Genomic_DNA"/>
</dbReference>
<dbReference type="RefSeq" id="WP_121574352.1">
    <property type="nucleotide sequence ID" value="NZ_MJLZ01000010.1"/>
</dbReference>
<feature type="domain" description="ABC transporter" evidence="10">
    <location>
        <begin position="302"/>
        <end position="545"/>
    </location>
</feature>
<dbReference type="InterPro" id="IPR003439">
    <property type="entry name" value="ABC_transporter-like_ATP-bd"/>
</dbReference>
<evidence type="ECO:0000256" key="2">
    <source>
        <dbReference type="ARBA" id="ARBA00005417"/>
    </source>
</evidence>
<dbReference type="InterPro" id="IPR017871">
    <property type="entry name" value="ABC_transporter-like_CS"/>
</dbReference>
<reference evidence="11 12" key="1">
    <citation type="submission" date="2016-09" db="EMBL/GenBank/DDBJ databases">
        <authorList>
            <person name="Doonan J."/>
            <person name="Pachebat J.A."/>
            <person name="Golyshin P.N."/>
            <person name="Denman S."/>
            <person name="Mcdonald J.E."/>
        </authorList>
    </citation>
    <scope>NUCLEOTIDE SEQUENCE [LARGE SCALE GENOMIC DNA]</scope>
    <source>
        <strain evidence="11 12">NCPPB 3934</strain>
    </source>
</reference>
<evidence type="ECO:0000256" key="1">
    <source>
        <dbReference type="ARBA" id="ARBA00004417"/>
    </source>
</evidence>
<dbReference type="Pfam" id="PF00005">
    <property type="entry name" value="ABC_tran"/>
    <property type="match status" value="2"/>
</dbReference>
<feature type="domain" description="ABC transporter" evidence="10">
    <location>
        <begin position="5"/>
        <end position="250"/>
    </location>
</feature>
<dbReference type="EC" id="7.4.2.9" evidence="8"/>
<dbReference type="CDD" id="cd03257">
    <property type="entry name" value="ABC_NikE_OppD_transporters"/>
    <property type="match status" value="2"/>
</dbReference>
<keyword evidence="4" id="KW-1003">Cell membrane</keyword>
<dbReference type="PROSITE" id="PS50893">
    <property type="entry name" value="ABC_TRANSPORTER_2"/>
    <property type="match status" value="2"/>
</dbReference>
<sequence length="578" mass="64089">MKPLVDIQDLCVNFPGHQAVRGLNLTINAGETLALVGESGCGKSATALSLMRLVAEPGKVSGRIMLDGQDLLTLPERNMRQLRGSTLSMIFQEPMTSLNPVLSIGQQISETLQLHENLTTAAARAKTIELLDLVKIPEPARRVDDYSHNLSGGQRQRVMIAMAVACQPRLLIADEPTTALDVTIQAQILELLDRLRHELSMSLLLITHDLGLVAQWADRVAVMHAGQKVEEAQTSLLFQAPTHNYTRGLLATSLHMDQDVHYRTSRLAEIHHYQQAEEARFTLVTPPPLTHRPRIADQPPLLSLKNIHTKYQTAQGAVTAVNDVSLDILPGETLGLVGESGCGKSTLSKTILRLLPPSQGQIVFDGQDITALKESRLKTLRQRVQMIFQDPYASLNPRHSIQHILETPLIVHGIGDRAQRQQSIRNIIDRVGLPTGSLSRYPHEFSGGQRQRIGIARALVVRPSLVICDEPVSALDVSIQAQILNLLVELKNEMGLSLLFISHDLAVVRYIADRVMVMQNGRCVESGDHYSIWHQPQHPYTRKLIDAVPGGQRETVLRRRQTTHNAVLTVNKQIIQEV</sequence>
<gene>
    <name evidence="11" type="ORF">BIY29_06370</name>
</gene>
<evidence type="ECO:0000256" key="3">
    <source>
        <dbReference type="ARBA" id="ARBA00022448"/>
    </source>
</evidence>
<evidence type="ECO:0000256" key="8">
    <source>
        <dbReference type="ARBA" id="ARBA00038852"/>
    </source>
</evidence>
<organism evidence="11 12">
    <name type="scientific">Brenneria alni</name>
    <dbReference type="NCBI Taxonomy" id="71656"/>
    <lineage>
        <taxon>Bacteria</taxon>
        <taxon>Pseudomonadati</taxon>
        <taxon>Pseudomonadota</taxon>
        <taxon>Gammaproteobacteria</taxon>
        <taxon>Enterobacterales</taxon>
        <taxon>Pectobacteriaceae</taxon>
        <taxon>Brenneria</taxon>
    </lineage>
</organism>
<evidence type="ECO:0000313" key="12">
    <source>
        <dbReference type="Proteomes" id="UP000285648"/>
    </source>
</evidence>
<dbReference type="AlphaFoldDB" id="A0A421DQJ2"/>
<dbReference type="GO" id="GO:0005886">
    <property type="term" value="C:plasma membrane"/>
    <property type="evidence" value="ECO:0007669"/>
    <property type="project" value="UniProtKB-SubCell"/>
</dbReference>
<dbReference type="PROSITE" id="PS00211">
    <property type="entry name" value="ABC_TRANSPORTER_1"/>
    <property type="match status" value="2"/>
</dbReference>
<dbReference type="GO" id="GO:0005524">
    <property type="term" value="F:ATP binding"/>
    <property type="evidence" value="ECO:0007669"/>
    <property type="project" value="UniProtKB-KW"/>
</dbReference>
<comment type="catalytic activity">
    <reaction evidence="9">
        <text>a dipeptide(out) + ATP + H2O = a dipeptide(in) + ADP + phosphate + H(+)</text>
        <dbReference type="Rhea" id="RHEA:23120"/>
        <dbReference type="ChEBI" id="CHEBI:15377"/>
        <dbReference type="ChEBI" id="CHEBI:15378"/>
        <dbReference type="ChEBI" id="CHEBI:30616"/>
        <dbReference type="ChEBI" id="CHEBI:43474"/>
        <dbReference type="ChEBI" id="CHEBI:90799"/>
        <dbReference type="ChEBI" id="CHEBI:456216"/>
        <dbReference type="EC" id="7.4.2.9"/>
    </reaction>
</comment>
<dbReference type="GO" id="GO:0055085">
    <property type="term" value="P:transmembrane transport"/>
    <property type="evidence" value="ECO:0007669"/>
    <property type="project" value="UniProtKB-ARBA"/>
</dbReference>
<keyword evidence="5" id="KW-0547">Nucleotide-binding</keyword>
<protein>
    <recommendedName>
        <fullName evidence="8">ABC-type dipeptide transporter</fullName>
        <ecNumber evidence="8">7.4.2.9</ecNumber>
    </recommendedName>
</protein>
<dbReference type="PANTHER" id="PTHR43297">
    <property type="entry name" value="OLIGOPEPTIDE TRANSPORT ATP-BINDING PROTEIN APPD"/>
    <property type="match status" value="1"/>
</dbReference>
<dbReference type="SUPFAM" id="SSF52540">
    <property type="entry name" value="P-loop containing nucleoside triphosphate hydrolases"/>
    <property type="match status" value="2"/>
</dbReference>
<evidence type="ECO:0000259" key="10">
    <source>
        <dbReference type="PROSITE" id="PS50893"/>
    </source>
</evidence>
<dbReference type="InterPro" id="IPR003593">
    <property type="entry name" value="AAA+_ATPase"/>
</dbReference>
<dbReference type="InterPro" id="IPR027417">
    <property type="entry name" value="P-loop_NTPase"/>
</dbReference>
<evidence type="ECO:0000313" key="11">
    <source>
        <dbReference type="EMBL" id="RLM25904.1"/>
    </source>
</evidence>
<dbReference type="PANTHER" id="PTHR43297:SF2">
    <property type="entry name" value="DIPEPTIDE TRANSPORT ATP-BINDING PROTEIN DPPD"/>
    <property type="match status" value="1"/>
</dbReference>
<keyword evidence="3" id="KW-0813">Transport</keyword>
<dbReference type="Proteomes" id="UP000285648">
    <property type="component" value="Unassembled WGS sequence"/>
</dbReference>
<dbReference type="NCBIfam" id="NF007739">
    <property type="entry name" value="PRK10419.1"/>
    <property type="match status" value="2"/>
</dbReference>
<evidence type="ECO:0000256" key="9">
    <source>
        <dbReference type="ARBA" id="ARBA00047356"/>
    </source>
</evidence>
<proteinExistence type="inferred from homology"/>
<keyword evidence="12" id="KW-1185">Reference proteome</keyword>
<comment type="caution">
    <text evidence="11">The sequence shown here is derived from an EMBL/GenBank/DDBJ whole genome shotgun (WGS) entry which is preliminary data.</text>
</comment>
<dbReference type="OrthoDB" id="9784450at2"/>